<dbReference type="RefSeq" id="WP_378153250.1">
    <property type="nucleotide sequence ID" value="NZ_JBHSEC010000006.1"/>
</dbReference>
<dbReference type="NCBIfam" id="NF037995">
    <property type="entry name" value="TRAP_S1"/>
    <property type="match status" value="1"/>
</dbReference>
<dbReference type="InterPro" id="IPR004682">
    <property type="entry name" value="TRAP_DctP"/>
</dbReference>
<evidence type="ECO:0000256" key="4">
    <source>
        <dbReference type="ARBA" id="ARBA00022729"/>
    </source>
</evidence>
<feature type="signal peptide" evidence="5">
    <location>
        <begin position="1"/>
        <end position="22"/>
    </location>
</feature>
<accession>A0ABV8X5R5</accession>
<feature type="chain" id="PRO_5046045485" evidence="5">
    <location>
        <begin position="23"/>
        <end position="331"/>
    </location>
</feature>
<gene>
    <name evidence="6" type="ORF">ACFOZY_05780</name>
</gene>
<keyword evidence="3" id="KW-0813">Transport</keyword>
<comment type="similarity">
    <text evidence="2">Belongs to the bacterial solute-binding protein 7 family.</text>
</comment>
<keyword evidence="7" id="KW-1185">Reference proteome</keyword>
<dbReference type="NCBIfam" id="TIGR00787">
    <property type="entry name" value="dctP"/>
    <property type="match status" value="1"/>
</dbReference>
<comment type="caution">
    <text evidence="6">The sequence shown here is derived from an EMBL/GenBank/DDBJ whole genome shotgun (WGS) entry which is preliminary data.</text>
</comment>
<evidence type="ECO:0000256" key="2">
    <source>
        <dbReference type="ARBA" id="ARBA00009023"/>
    </source>
</evidence>
<dbReference type="CDD" id="cd13603">
    <property type="entry name" value="PBP2_TRAP_Siap_TeaA_like"/>
    <property type="match status" value="1"/>
</dbReference>
<comment type="subcellular location">
    <subcellularLocation>
        <location evidence="1">Cell envelope</location>
    </subcellularLocation>
</comment>
<dbReference type="Pfam" id="PF03480">
    <property type="entry name" value="DctP"/>
    <property type="match status" value="1"/>
</dbReference>
<reference evidence="7" key="1">
    <citation type="journal article" date="2019" name="Int. J. Syst. Evol. Microbiol.">
        <title>The Global Catalogue of Microorganisms (GCM) 10K type strain sequencing project: providing services to taxonomists for standard genome sequencing and annotation.</title>
        <authorList>
            <consortium name="The Broad Institute Genomics Platform"/>
            <consortium name="The Broad Institute Genome Sequencing Center for Infectious Disease"/>
            <person name="Wu L."/>
            <person name="Ma J."/>
        </authorList>
    </citation>
    <scope>NUCLEOTIDE SEQUENCE [LARGE SCALE GENOMIC DNA]</scope>
    <source>
        <strain evidence="7">CCUG 59778</strain>
    </source>
</reference>
<dbReference type="PANTHER" id="PTHR33376:SF4">
    <property type="entry name" value="SIALIC ACID-BINDING PERIPLASMIC PROTEIN SIAP"/>
    <property type="match status" value="1"/>
</dbReference>
<organism evidence="6 7">
    <name type="scientific">Chungangia koreensis</name>
    <dbReference type="NCBI Taxonomy" id="752657"/>
    <lineage>
        <taxon>Bacteria</taxon>
        <taxon>Bacillati</taxon>
        <taxon>Bacillota</taxon>
        <taxon>Bacilli</taxon>
        <taxon>Lactobacillales</taxon>
        <taxon>Chungangia</taxon>
    </lineage>
</organism>
<keyword evidence="4 5" id="KW-0732">Signal</keyword>
<dbReference type="InterPro" id="IPR038404">
    <property type="entry name" value="TRAP_DctP_sf"/>
</dbReference>
<evidence type="ECO:0000313" key="6">
    <source>
        <dbReference type="EMBL" id="MFC4409947.1"/>
    </source>
</evidence>
<evidence type="ECO:0000256" key="3">
    <source>
        <dbReference type="ARBA" id="ARBA00022448"/>
    </source>
</evidence>
<name>A0ABV8X5R5_9LACT</name>
<sequence>MKKTIKAMAAAAGLAMVLAGCSGDGGNADGGAVTLKLAHTGSDTHQYQIGAAEFAKLVEEKSDGDIKIEIHGNATLGSEAEAIEQVIDGTLDMTVVAADSSLANTVPEMNLFGLPYIFEDREHVYSKLDGEPGQELLGLVDDANMKGLGFWEVGFRHLTNNKKPINVPEDVKGMKIRVQPAPVWEAHMNALGASATPVAFNELYSALDQGLVDGQENPISSIYSMKFYEVQKYIALTGHTYTPAVVIASQNAWDKLTDEQKSIIEEAVKETATYQRDYLAGKEEEIINELKGEGVEFTEPDREAFKEATKDVKEALKEQVPAELIEEMQAK</sequence>
<evidence type="ECO:0000256" key="5">
    <source>
        <dbReference type="SAM" id="SignalP"/>
    </source>
</evidence>
<dbReference type="Gene3D" id="3.40.190.170">
    <property type="entry name" value="Bacterial extracellular solute-binding protein, family 7"/>
    <property type="match status" value="1"/>
</dbReference>
<dbReference type="PANTHER" id="PTHR33376">
    <property type="match status" value="1"/>
</dbReference>
<evidence type="ECO:0000313" key="7">
    <source>
        <dbReference type="Proteomes" id="UP001595817"/>
    </source>
</evidence>
<dbReference type="EMBL" id="JBHSEC010000006">
    <property type="protein sequence ID" value="MFC4409947.1"/>
    <property type="molecule type" value="Genomic_DNA"/>
</dbReference>
<protein>
    <submittedName>
        <fullName evidence="6">TRAP transporter substrate-binding protein</fullName>
    </submittedName>
</protein>
<dbReference type="Proteomes" id="UP001595817">
    <property type="component" value="Unassembled WGS sequence"/>
</dbReference>
<evidence type="ECO:0000256" key="1">
    <source>
        <dbReference type="ARBA" id="ARBA00004196"/>
    </source>
</evidence>
<proteinExistence type="inferred from homology"/>
<dbReference type="PROSITE" id="PS51257">
    <property type="entry name" value="PROKAR_LIPOPROTEIN"/>
    <property type="match status" value="1"/>
</dbReference>
<dbReference type="InterPro" id="IPR018389">
    <property type="entry name" value="DctP_fam"/>
</dbReference>
<dbReference type="PIRSF" id="PIRSF006470">
    <property type="entry name" value="DctB"/>
    <property type="match status" value="1"/>
</dbReference>